<dbReference type="Pfam" id="PF13649">
    <property type="entry name" value="Methyltransf_25"/>
    <property type="match status" value="1"/>
</dbReference>
<evidence type="ECO:0000259" key="1">
    <source>
        <dbReference type="Pfam" id="PF13649"/>
    </source>
</evidence>
<name>A0A1N6PTY2_9SPIO</name>
<dbReference type="EMBL" id="FTMS01000003">
    <property type="protein sequence ID" value="SIQ07773.1"/>
    <property type="molecule type" value="Genomic_DNA"/>
</dbReference>
<feature type="domain" description="Methyltransferase" evidence="1">
    <location>
        <begin position="48"/>
        <end position="135"/>
    </location>
</feature>
<proteinExistence type="predicted"/>
<dbReference type="RefSeq" id="WP_076487906.1">
    <property type="nucleotide sequence ID" value="NZ_FTMS01000003.1"/>
</dbReference>
<dbReference type="Proteomes" id="UP000186400">
    <property type="component" value="Unassembled WGS sequence"/>
</dbReference>
<reference evidence="2 3" key="1">
    <citation type="submission" date="2017-01" db="EMBL/GenBank/DDBJ databases">
        <authorList>
            <person name="Mah S.A."/>
            <person name="Swanson W.J."/>
            <person name="Moy G.W."/>
            <person name="Vacquier V.D."/>
        </authorList>
    </citation>
    <scope>NUCLEOTIDE SEQUENCE [LARGE SCALE GENOMIC DNA]</scope>
    <source>
        <strain evidence="2 3">ASpG1</strain>
    </source>
</reference>
<dbReference type="SUPFAM" id="SSF53335">
    <property type="entry name" value="S-adenosyl-L-methionine-dependent methyltransferases"/>
    <property type="match status" value="1"/>
</dbReference>
<evidence type="ECO:0000313" key="3">
    <source>
        <dbReference type="Proteomes" id="UP000186400"/>
    </source>
</evidence>
<dbReference type="AlphaFoldDB" id="A0A1N6PTY2"/>
<dbReference type="InterPro" id="IPR041698">
    <property type="entry name" value="Methyltransf_25"/>
</dbReference>
<accession>A0A1N6PTY2</accession>
<organism evidence="2 3">
    <name type="scientific">Alkalispirochaeta americana</name>
    <dbReference type="NCBI Taxonomy" id="159291"/>
    <lineage>
        <taxon>Bacteria</taxon>
        <taxon>Pseudomonadati</taxon>
        <taxon>Spirochaetota</taxon>
        <taxon>Spirochaetia</taxon>
        <taxon>Spirochaetales</taxon>
        <taxon>Spirochaetaceae</taxon>
        <taxon>Alkalispirochaeta</taxon>
    </lineage>
</organism>
<protein>
    <submittedName>
        <fullName evidence="2">Nicotianamine synthase protein</fullName>
    </submittedName>
</protein>
<gene>
    <name evidence="2" type="ORF">SAMN05920897_103133</name>
</gene>
<dbReference type="InterPro" id="IPR029063">
    <property type="entry name" value="SAM-dependent_MTases_sf"/>
</dbReference>
<sequence>MPIIKPLVAAFEKLCASSRTLFWCYAAPYRGVVSREISLSGIGEGDRVLAIGCGSLPFTAVLVATLAKAQVVAVDIDPVSVLKARELIQRLGLSSRIQVLAGDAASITLPQAEVALVALQAAPKKEILDNLARSLSDTCGRVLLRLPRPGLEGQYGLDSSERFLYSARAVYHSMPTFDRSVMVSFPSEPSPEQSVQSEKQAVVA</sequence>
<evidence type="ECO:0000313" key="2">
    <source>
        <dbReference type="EMBL" id="SIQ07773.1"/>
    </source>
</evidence>
<dbReference type="STRING" id="159291.SAMN05920897_103133"/>
<dbReference type="OrthoDB" id="9814755at2"/>
<keyword evidence="3" id="KW-1185">Reference proteome</keyword>
<dbReference type="CDD" id="cd02440">
    <property type="entry name" value="AdoMet_MTases"/>
    <property type="match status" value="1"/>
</dbReference>
<dbReference type="Gene3D" id="3.40.50.150">
    <property type="entry name" value="Vaccinia Virus protein VP39"/>
    <property type="match status" value="1"/>
</dbReference>